<dbReference type="SUPFAM" id="SSF55681">
    <property type="entry name" value="Class II aaRS and biotin synthetases"/>
    <property type="match status" value="1"/>
</dbReference>
<evidence type="ECO:0000313" key="7">
    <source>
        <dbReference type="Proteomes" id="UP001160625"/>
    </source>
</evidence>
<dbReference type="Gene3D" id="2.30.30.100">
    <property type="match status" value="1"/>
</dbReference>
<dbReference type="InterPro" id="IPR003142">
    <property type="entry name" value="BPL_C"/>
</dbReference>
<dbReference type="PROSITE" id="PS51733">
    <property type="entry name" value="BPL_LPL_CATALYTIC"/>
    <property type="match status" value="1"/>
</dbReference>
<keyword evidence="7" id="KW-1185">Reference proteome</keyword>
<organism evidence="6 7">
    <name type="scientific">Sphingomonas oryzagri</name>
    <dbReference type="NCBI Taxonomy" id="3042314"/>
    <lineage>
        <taxon>Bacteria</taxon>
        <taxon>Pseudomonadati</taxon>
        <taxon>Pseudomonadota</taxon>
        <taxon>Alphaproteobacteria</taxon>
        <taxon>Sphingomonadales</taxon>
        <taxon>Sphingomonadaceae</taxon>
        <taxon>Sphingomonas</taxon>
    </lineage>
</organism>
<comment type="catalytic activity">
    <reaction evidence="4">
        <text>biotin + L-lysyl-[protein] + ATP = N(6)-biotinyl-L-lysyl-[protein] + AMP + diphosphate + H(+)</text>
        <dbReference type="Rhea" id="RHEA:11756"/>
        <dbReference type="Rhea" id="RHEA-COMP:9752"/>
        <dbReference type="Rhea" id="RHEA-COMP:10505"/>
        <dbReference type="ChEBI" id="CHEBI:15378"/>
        <dbReference type="ChEBI" id="CHEBI:29969"/>
        <dbReference type="ChEBI" id="CHEBI:30616"/>
        <dbReference type="ChEBI" id="CHEBI:33019"/>
        <dbReference type="ChEBI" id="CHEBI:57586"/>
        <dbReference type="ChEBI" id="CHEBI:83144"/>
        <dbReference type="ChEBI" id="CHEBI:456215"/>
        <dbReference type="EC" id="6.3.4.15"/>
    </reaction>
</comment>
<evidence type="ECO:0000256" key="3">
    <source>
        <dbReference type="ARBA" id="ARBA00024227"/>
    </source>
</evidence>
<evidence type="ECO:0000313" key="6">
    <source>
        <dbReference type="EMBL" id="MDH7638610.1"/>
    </source>
</evidence>
<protein>
    <recommendedName>
        <fullName evidence="3">biotin--[biotin carboxyl-carrier protein] ligase</fullName>
        <ecNumber evidence="3">6.3.4.15</ecNumber>
    </recommendedName>
</protein>
<comment type="caution">
    <text evidence="6">The sequence shown here is derived from an EMBL/GenBank/DDBJ whole genome shotgun (WGS) entry which is preliminary data.</text>
</comment>
<keyword evidence="1 6" id="KW-0436">Ligase</keyword>
<evidence type="ECO:0000256" key="4">
    <source>
        <dbReference type="ARBA" id="ARBA00047846"/>
    </source>
</evidence>
<name>A0ABT6MZX2_9SPHN</name>
<dbReference type="PANTHER" id="PTHR12835">
    <property type="entry name" value="BIOTIN PROTEIN LIGASE"/>
    <property type="match status" value="1"/>
</dbReference>
<dbReference type="EC" id="6.3.4.15" evidence="3"/>
<dbReference type="EMBL" id="JARYGZ010000001">
    <property type="protein sequence ID" value="MDH7638610.1"/>
    <property type="molecule type" value="Genomic_DNA"/>
</dbReference>
<dbReference type="InterPro" id="IPR045864">
    <property type="entry name" value="aa-tRNA-synth_II/BPL/LPL"/>
</dbReference>
<sequence length="235" mass="24989">MDIRTIRDTLSTNDEVLALAQAGAPEGVWVRAEQQRGGRGRQGRAWVSPPGNLYASVLVRLQPHDPPAPSLALVAAVAVTETAEAFGAAPQIKWPNDLLVDGAKLSGILLERAGDAVVVGIGVNLAHHPEDIDRPATSLATILGHAPEPDAFVGALAESFARWLYRWRAEGLAPVRSRWLEKAHPIGTALSARLPDGASLDGLFDGLDAMGALRLRLADGEVHVIHAADVFLIRD</sequence>
<proteinExistence type="predicted"/>
<keyword evidence="2" id="KW-0092">Biotin</keyword>
<gene>
    <name evidence="6" type="ORF">QGN17_07690</name>
</gene>
<dbReference type="CDD" id="cd16442">
    <property type="entry name" value="BPL"/>
    <property type="match status" value="1"/>
</dbReference>
<evidence type="ECO:0000259" key="5">
    <source>
        <dbReference type="PROSITE" id="PS51733"/>
    </source>
</evidence>
<evidence type="ECO:0000256" key="1">
    <source>
        <dbReference type="ARBA" id="ARBA00022598"/>
    </source>
</evidence>
<accession>A0ABT6MZX2</accession>
<dbReference type="InterPro" id="IPR004408">
    <property type="entry name" value="Biotin_CoA_COase_ligase"/>
</dbReference>
<feature type="domain" description="BPL/LPL catalytic" evidence="5">
    <location>
        <begin position="2"/>
        <end position="168"/>
    </location>
</feature>
<dbReference type="NCBIfam" id="TIGR00121">
    <property type="entry name" value="birA_ligase"/>
    <property type="match status" value="1"/>
</dbReference>
<dbReference type="PANTHER" id="PTHR12835:SF5">
    <property type="entry name" value="BIOTIN--PROTEIN LIGASE"/>
    <property type="match status" value="1"/>
</dbReference>
<dbReference type="Pfam" id="PF03099">
    <property type="entry name" value="BPL_LplA_LipB"/>
    <property type="match status" value="1"/>
</dbReference>
<evidence type="ECO:0000256" key="2">
    <source>
        <dbReference type="ARBA" id="ARBA00023267"/>
    </source>
</evidence>
<reference evidence="6" key="1">
    <citation type="submission" date="2023-04" db="EMBL/GenBank/DDBJ databases">
        <title>Sphingomonas sp. MAHUQ-71 isolated from rice field.</title>
        <authorList>
            <person name="Huq M.A."/>
        </authorList>
    </citation>
    <scope>NUCLEOTIDE SEQUENCE</scope>
    <source>
        <strain evidence="6">MAHUQ-71</strain>
    </source>
</reference>
<dbReference type="Gene3D" id="3.30.930.10">
    <property type="entry name" value="Bira Bifunctional Protein, Domain 2"/>
    <property type="match status" value="1"/>
</dbReference>
<dbReference type="Pfam" id="PF02237">
    <property type="entry name" value="BPL_C"/>
    <property type="match status" value="1"/>
</dbReference>
<dbReference type="GO" id="GO:0004077">
    <property type="term" value="F:biotin--[biotin carboxyl-carrier protein] ligase activity"/>
    <property type="evidence" value="ECO:0007669"/>
    <property type="project" value="UniProtKB-EC"/>
</dbReference>
<dbReference type="InterPro" id="IPR004143">
    <property type="entry name" value="BPL_LPL_catalytic"/>
</dbReference>
<dbReference type="RefSeq" id="WP_281043900.1">
    <property type="nucleotide sequence ID" value="NZ_JARYGZ010000001.1"/>
</dbReference>
<dbReference type="Proteomes" id="UP001160625">
    <property type="component" value="Unassembled WGS sequence"/>
</dbReference>